<protein>
    <submittedName>
        <fullName evidence="2">Uncharacterized protein</fullName>
    </submittedName>
</protein>
<feature type="transmembrane region" description="Helical" evidence="1">
    <location>
        <begin position="6"/>
        <end position="27"/>
    </location>
</feature>
<reference evidence="2" key="2">
    <citation type="submission" date="2021-04" db="EMBL/GenBank/DDBJ databases">
        <authorList>
            <person name="Gilroy R."/>
        </authorList>
    </citation>
    <scope>NUCLEOTIDE SEQUENCE</scope>
    <source>
        <strain evidence="2">ChiSjej5B23-2810</strain>
    </source>
</reference>
<dbReference type="Proteomes" id="UP000823906">
    <property type="component" value="Unassembled WGS sequence"/>
</dbReference>
<name>A0A9D2T531_9FIRM</name>
<evidence type="ECO:0000256" key="1">
    <source>
        <dbReference type="SAM" id="Phobius"/>
    </source>
</evidence>
<keyword evidence="1" id="KW-0472">Membrane</keyword>
<keyword evidence="1" id="KW-0812">Transmembrane</keyword>
<comment type="caution">
    <text evidence="2">The sequence shown here is derived from an EMBL/GenBank/DDBJ whole genome shotgun (WGS) entry which is preliminary data.</text>
</comment>
<accession>A0A9D2T531</accession>
<dbReference type="AlphaFoldDB" id="A0A9D2T531"/>
<sequence length="115" mass="12588">MGKGVLPFLGWCAVGLVFEGLAAYIWFCKKPASFGWARTPDVADVKRYNRAVAKLYMAYGAVFVLLGLPLLAAPLPGWAAWLMAAGVVGEGAACRAVYARVICKKYKKHYGDWRD</sequence>
<feature type="transmembrane region" description="Helical" evidence="1">
    <location>
        <begin position="55"/>
        <end position="72"/>
    </location>
</feature>
<dbReference type="EMBL" id="DWWN01000049">
    <property type="protein sequence ID" value="HJC45929.1"/>
    <property type="molecule type" value="Genomic_DNA"/>
</dbReference>
<feature type="transmembrane region" description="Helical" evidence="1">
    <location>
        <begin position="78"/>
        <end position="98"/>
    </location>
</feature>
<evidence type="ECO:0000313" key="3">
    <source>
        <dbReference type="Proteomes" id="UP000823906"/>
    </source>
</evidence>
<gene>
    <name evidence="2" type="ORF">H9703_07355</name>
</gene>
<keyword evidence="1" id="KW-1133">Transmembrane helix</keyword>
<proteinExistence type="predicted"/>
<reference evidence="2" key="1">
    <citation type="journal article" date="2021" name="PeerJ">
        <title>Extensive microbial diversity within the chicken gut microbiome revealed by metagenomics and culture.</title>
        <authorList>
            <person name="Gilroy R."/>
            <person name="Ravi A."/>
            <person name="Getino M."/>
            <person name="Pursley I."/>
            <person name="Horton D.L."/>
            <person name="Alikhan N.F."/>
            <person name="Baker D."/>
            <person name="Gharbi K."/>
            <person name="Hall N."/>
            <person name="Watson M."/>
            <person name="Adriaenssens E.M."/>
            <person name="Foster-Nyarko E."/>
            <person name="Jarju S."/>
            <person name="Secka A."/>
            <person name="Antonio M."/>
            <person name="Oren A."/>
            <person name="Chaudhuri R.R."/>
            <person name="La Ragione R."/>
            <person name="Hildebrand F."/>
            <person name="Pallen M.J."/>
        </authorList>
    </citation>
    <scope>NUCLEOTIDE SEQUENCE</scope>
    <source>
        <strain evidence="2">ChiSjej5B23-2810</strain>
    </source>
</reference>
<evidence type="ECO:0000313" key="2">
    <source>
        <dbReference type="EMBL" id="HJC45929.1"/>
    </source>
</evidence>
<organism evidence="2 3">
    <name type="scientific">Candidatus Faecalibacterium faecigallinarum</name>
    <dbReference type="NCBI Taxonomy" id="2838577"/>
    <lineage>
        <taxon>Bacteria</taxon>
        <taxon>Bacillati</taxon>
        <taxon>Bacillota</taxon>
        <taxon>Clostridia</taxon>
        <taxon>Eubacteriales</taxon>
        <taxon>Oscillospiraceae</taxon>
        <taxon>Faecalibacterium</taxon>
    </lineage>
</organism>